<evidence type="ECO:0000313" key="6">
    <source>
        <dbReference type="EMBL" id="RAJ11050.1"/>
    </source>
</evidence>
<dbReference type="InterPro" id="IPR000887">
    <property type="entry name" value="Aldlse_KDPG_KHG"/>
</dbReference>
<dbReference type="InterPro" id="IPR013785">
    <property type="entry name" value="Aldolase_TIM"/>
</dbReference>
<dbReference type="PANTHER" id="PTHR30246">
    <property type="entry name" value="2-KETO-3-DEOXY-6-PHOSPHOGLUCONATE ALDOLASE"/>
    <property type="match status" value="1"/>
</dbReference>
<comment type="similarity">
    <text evidence="2">Belongs to the KHG/KDPG aldolase family.</text>
</comment>
<accession>A0A327R2X5</accession>
<evidence type="ECO:0000256" key="4">
    <source>
        <dbReference type="ARBA" id="ARBA00023239"/>
    </source>
</evidence>
<dbReference type="SUPFAM" id="SSF51569">
    <property type="entry name" value="Aldolase"/>
    <property type="match status" value="1"/>
</dbReference>
<evidence type="ECO:0000256" key="5">
    <source>
        <dbReference type="ARBA" id="ARBA00023277"/>
    </source>
</evidence>
<dbReference type="RefSeq" id="WP_111596152.1">
    <property type="nucleotide sequence ID" value="NZ_QLLL01000001.1"/>
</dbReference>
<name>A0A327R2X5_9BACT</name>
<dbReference type="GO" id="GO:0016829">
    <property type="term" value="F:lyase activity"/>
    <property type="evidence" value="ECO:0007669"/>
    <property type="project" value="UniProtKB-KW"/>
</dbReference>
<evidence type="ECO:0000256" key="2">
    <source>
        <dbReference type="ARBA" id="ARBA00006906"/>
    </source>
</evidence>
<keyword evidence="4" id="KW-0456">Lyase</keyword>
<organism evidence="6 7">
    <name type="scientific">Chitinophaga skermanii</name>
    <dbReference type="NCBI Taxonomy" id="331697"/>
    <lineage>
        <taxon>Bacteria</taxon>
        <taxon>Pseudomonadati</taxon>
        <taxon>Bacteroidota</taxon>
        <taxon>Chitinophagia</taxon>
        <taxon>Chitinophagales</taxon>
        <taxon>Chitinophagaceae</taxon>
        <taxon>Chitinophaga</taxon>
    </lineage>
</organism>
<dbReference type="OrthoDB" id="9802667at2"/>
<comment type="pathway">
    <text evidence="1">Carbohydrate acid metabolism.</text>
</comment>
<evidence type="ECO:0000256" key="1">
    <source>
        <dbReference type="ARBA" id="ARBA00004761"/>
    </source>
</evidence>
<dbReference type="Gene3D" id="3.20.20.70">
    <property type="entry name" value="Aldolase class I"/>
    <property type="match status" value="1"/>
</dbReference>
<gene>
    <name evidence="6" type="ORF">LX64_00657</name>
</gene>
<evidence type="ECO:0000313" key="7">
    <source>
        <dbReference type="Proteomes" id="UP000249547"/>
    </source>
</evidence>
<reference evidence="6 7" key="1">
    <citation type="submission" date="2018-06" db="EMBL/GenBank/DDBJ databases">
        <title>Genomic Encyclopedia of Archaeal and Bacterial Type Strains, Phase II (KMG-II): from individual species to whole genera.</title>
        <authorList>
            <person name="Goeker M."/>
        </authorList>
    </citation>
    <scope>NUCLEOTIDE SEQUENCE [LARGE SCALE GENOMIC DNA]</scope>
    <source>
        <strain evidence="6 7">DSM 23857</strain>
    </source>
</reference>
<keyword evidence="7" id="KW-1185">Reference proteome</keyword>
<comment type="subunit">
    <text evidence="3">Homotrimer.</text>
</comment>
<sequence>MATTPSNALNAFGKCGVVPVFYHDDANLCIKLLQASYDAGIRVFEFTNRGENARKNFATMLDYKLQHCPDMLLGIGTIKTATEAQQYIALGTDFIVSPIVDAATQATCASHDVLWVPGCMTPTELATAESLGATFVKLFPGNILGANFLRAIKPLFPGLKFMPTGGVEATQDNLKDWFSAGVTCVGMGSTLLTKNIIDQQDWEALKLKITQTFAYIDSVK</sequence>
<dbReference type="CDD" id="cd00452">
    <property type="entry name" value="KDPG_aldolase"/>
    <property type="match status" value="1"/>
</dbReference>
<protein>
    <submittedName>
        <fullName evidence="6">2-dehydro-3-deoxyphosphogluconate aldolase/(4S)-4-hydroxy-2-oxoglutarate aldolase</fullName>
    </submittedName>
</protein>
<comment type="caution">
    <text evidence="6">The sequence shown here is derived from an EMBL/GenBank/DDBJ whole genome shotgun (WGS) entry which is preliminary data.</text>
</comment>
<dbReference type="Pfam" id="PF01081">
    <property type="entry name" value="Aldolase"/>
    <property type="match status" value="1"/>
</dbReference>
<dbReference type="Proteomes" id="UP000249547">
    <property type="component" value="Unassembled WGS sequence"/>
</dbReference>
<evidence type="ECO:0000256" key="3">
    <source>
        <dbReference type="ARBA" id="ARBA00011233"/>
    </source>
</evidence>
<dbReference type="EMBL" id="QLLL01000001">
    <property type="protein sequence ID" value="RAJ11050.1"/>
    <property type="molecule type" value="Genomic_DNA"/>
</dbReference>
<keyword evidence="5" id="KW-0119">Carbohydrate metabolism</keyword>
<dbReference type="PANTHER" id="PTHR30246:SF1">
    <property type="entry name" value="2-DEHYDRO-3-DEOXY-6-PHOSPHOGALACTONATE ALDOLASE-RELATED"/>
    <property type="match status" value="1"/>
</dbReference>
<proteinExistence type="inferred from homology"/>
<dbReference type="AlphaFoldDB" id="A0A327R2X5"/>